<reference evidence="2 3" key="1">
    <citation type="journal article" date="2020" name="Nat. Commun.">
        <title>Genome of Tripterygium wilfordii and identification of cytochrome P450 involved in triptolide biosynthesis.</title>
        <authorList>
            <person name="Tu L."/>
            <person name="Su P."/>
            <person name="Zhang Z."/>
            <person name="Gao L."/>
            <person name="Wang J."/>
            <person name="Hu T."/>
            <person name="Zhou J."/>
            <person name="Zhang Y."/>
            <person name="Zhao Y."/>
            <person name="Liu Y."/>
            <person name="Song Y."/>
            <person name="Tong Y."/>
            <person name="Lu Y."/>
            <person name="Yang J."/>
            <person name="Xu C."/>
            <person name="Jia M."/>
            <person name="Peters R.J."/>
            <person name="Huang L."/>
            <person name="Gao W."/>
        </authorList>
    </citation>
    <scope>NUCLEOTIDE SEQUENCE [LARGE SCALE GENOMIC DNA]</scope>
    <source>
        <strain evidence="3">cv. XIE 37</strain>
        <tissue evidence="2">Leaf</tissue>
    </source>
</reference>
<dbReference type="GO" id="GO:0008017">
    <property type="term" value="F:microtubule binding"/>
    <property type="evidence" value="ECO:0007669"/>
    <property type="project" value="InterPro"/>
</dbReference>
<protein>
    <submittedName>
        <fullName evidence="2">Uncharacterized protein</fullName>
    </submittedName>
</protein>
<sequence>MDRDLSLMEISVEDDSLLQQIQNEDVSGCSNKSDFSCSPLQLPRSSHFAHRSFASSLGEGGKVNKDMATPCSSVHSNCANKENTNFNKQEVSKLNVDRLQMKRKKKGAGYNLRKSLAWDRAFFTEEGVLDPLELSSISGNYNNTDREKLSVIHEEGRESLSGTREGARNSADLQVLEENLFKALPSSAATEERHAGDTLSQKYYSPSRNHAGSSNAVSSSQVWT</sequence>
<dbReference type="Proteomes" id="UP000593562">
    <property type="component" value="Unassembled WGS sequence"/>
</dbReference>
<dbReference type="EMBL" id="JAAARO010000007">
    <property type="protein sequence ID" value="KAF5744673.1"/>
    <property type="molecule type" value="Genomic_DNA"/>
</dbReference>
<feature type="compositionally biased region" description="Polar residues" evidence="1">
    <location>
        <begin position="198"/>
        <end position="224"/>
    </location>
</feature>
<dbReference type="InParanoid" id="A0A7J7DEC1"/>
<proteinExistence type="predicted"/>
<comment type="caution">
    <text evidence="2">The sequence shown here is derived from an EMBL/GenBank/DDBJ whole genome shotgun (WGS) entry which is preliminary data.</text>
</comment>
<dbReference type="PANTHER" id="PTHR33737">
    <property type="entry name" value="OS05G0121800 PROTEIN"/>
    <property type="match status" value="1"/>
</dbReference>
<dbReference type="AlphaFoldDB" id="A0A7J7DEC1"/>
<keyword evidence="3" id="KW-1185">Reference proteome</keyword>
<dbReference type="PANTHER" id="PTHR33737:SF19">
    <property type="entry name" value="BNAA10G12980D PROTEIN"/>
    <property type="match status" value="1"/>
</dbReference>
<feature type="region of interest" description="Disordered" evidence="1">
    <location>
        <begin position="186"/>
        <end position="224"/>
    </location>
</feature>
<evidence type="ECO:0000256" key="1">
    <source>
        <dbReference type="SAM" id="MobiDB-lite"/>
    </source>
</evidence>
<gene>
    <name evidence="2" type="ORF">HS088_TW07G00250</name>
</gene>
<evidence type="ECO:0000313" key="3">
    <source>
        <dbReference type="Proteomes" id="UP000593562"/>
    </source>
</evidence>
<name>A0A7J7DEC1_TRIWF</name>
<dbReference type="InterPro" id="IPR045882">
    <property type="entry name" value="GPT1/2"/>
</dbReference>
<organism evidence="2 3">
    <name type="scientific">Tripterygium wilfordii</name>
    <name type="common">Thunder God vine</name>
    <dbReference type="NCBI Taxonomy" id="458696"/>
    <lineage>
        <taxon>Eukaryota</taxon>
        <taxon>Viridiplantae</taxon>
        <taxon>Streptophyta</taxon>
        <taxon>Embryophyta</taxon>
        <taxon>Tracheophyta</taxon>
        <taxon>Spermatophyta</taxon>
        <taxon>Magnoliopsida</taxon>
        <taxon>eudicotyledons</taxon>
        <taxon>Gunneridae</taxon>
        <taxon>Pentapetalae</taxon>
        <taxon>rosids</taxon>
        <taxon>fabids</taxon>
        <taxon>Celastrales</taxon>
        <taxon>Celastraceae</taxon>
        <taxon>Tripterygium</taxon>
    </lineage>
</organism>
<evidence type="ECO:0000313" key="2">
    <source>
        <dbReference type="EMBL" id="KAF5744673.1"/>
    </source>
</evidence>
<accession>A0A7J7DEC1</accession>